<protein>
    <submittedName>
        <fullName evidence="2">Uncharacterized protein</fullName>
    </submittedName>
</protein>
<keyword evidence="1" id="KW-0812">Transmembrane</keyword>
<keyword evidence="1" id="KW-0472">Membrane</keyword>
<dbReference type="Proteomes" id="UP000199287">
    <property type="component" value="Unassembled WGS sequence"/>
</dbReference>
<reference evidence="3" key="1">
    <citation type="submission" date="2016-10" db="EMBL/GenBank/DDBJ databases">
        <authorList>
            <person name="Varghese N."/>
            <person name="Submissions S."/>
        </authorList>
    </citation>
    <scope>NUCLEOTIDE SEQUENCE [LARGE SCALE GENOMIC DNA]</scope>
    <source>
        <strain evidence="3">Z-7934</strain>
    </source>
</reference>
<proteinExistence type="predicted"/>
<sequence length="59" mass="6940">MFGGYSMNSHKRKWLTIIMISTAVIWSALVTGFFEDVEILILPALIVIWLFIILQWTRR</sequence>
<feature type="transmembrane region" description="Helical" evidence="1">
    <location>
        <begin position="14"/>
        <end position="34"/>
    </location>
</feature>
<evidence type="ECO:0000313" key="3">
    <source>
        <dbReference type="Proteomes" id="UP000199287"/>
    </source>
</evidence>
<dbReference type="AlphaFoldDB" id="A0A1I3B8J6"/>
<accession>A0A1I3B8J6</accession>
<evidence type="ECO:0000313" key="2">
    <source>
        <dbReference type="EMBL" id="SFH58594.1"/>
    </source>
</evidence>
<name>A0A1I3B8J6_9FIRM</name>
<gene>
    <name evidence="2" type="ORF">SAMN05192551_101653</name>
</gene>
<keyword evidence="1" id="KW-1133">Transmembrane helix</keyword>
<dbReference type="EMBL" id="FOQA01000001">
    <property type="protein sequence ID" value="SFH58594.1"/>
    <property type="molecule type" value="Genomic_DNA"/>
</dbReference>
<feature type="transmembrane region" description="Helical" evidence="1">
    <location>
        <begin position="40"/>
        <end position="57"/>
    </location>
</feature>
<evidence type="ECO:0000256" key="1">
    <source>
        <dbReference type="SAM" id="Phobius"/>
    </source>
</evidence>
<organism evidence="2 3">
    <name type="scientific">Tindallia magadiensis</name>
    <dbReference type="NCBI Taxonomy" id="69895"/>
    <lineage>
        <taxon>Bacteria</taxon>
        <taxon>Bacillati</taxon>
        <taxon>Bacillota</taxon>
        <taxon>Clostridia</taxon>
        <taxon>Peptostreptococcales</taxon>
        <taxon>Tindalliaceae</taxon>
        <taxon>Tindallia</taxon>
    </lineage>
</organism>
<keyword evidence="3" id="KW-1185">Reference proteome</keyword>